<dbReference type="GO" id="GO:0048168">
    <property type="term" value="P:regulation of neuronal synaptic plasticity"/>
    <property type="evidence" value="ECO:0007669"/>
    <property type="project" value="TreeGrafter"/>
</dbReference>
<feature type="region of interest" description="Disordered" evidence="2">
    <location>
        <begin position="456"/>
        <end position="476"/>
    </location>
</feature>
<dbReference type="InterPro" id="IPR008709">
    <property type="entry name" value="Neurochondrin"/>
</dbReference>
<protein>
    <recommendedName>
        <fullName evidence="5">Neurochondrin</fullName>
    </recommendedName>
</protein>
<dbReference type="Pfam" id="PF05536">
    <property type="entry name" value="Neurochondrin"/>
    <property type="match status" value="1"/>
</dbReference>
<evidence type="ECO:0000313" key="4">
    <source>
        <dbReference type="Proteomes" id="UP001347796"/>
    </source>
</evidence>
<feature type="compositionally biased region" description="Basic and acidic residues" evidence="2">
    <location>
        <begin position="456"/>
        <end position="472"/>
    </location>
</feature>
<evidence type="ECO:0000256" key="1">
    <source>
        <dbReference type="ARBA" id="ARBA00006927"/>
    </source>
</evidence>
<gene>
    <name evidence="3" type="ORF">SNE40_017011</name>
</gene>
<accession>A0AAN8JB36</accession>
<sequence>MADSNVETCLRMLKSAKSDNEKFANILMVTKVVKAENCDSKMKLQIADAIGFKFLAKLLRSSAVPEGCPSTIYKTVALTILSTVCTDPQVASKPEMKSLVSPLNEIIISPPRDELEEIDRSLLSDCYSCLYGIAGSQQGQLYLIQSNTVPCLIQVIVEQLQGEEQAMEILMLLAGCHGNKMWTNNISASNKLISHLTTKFSQNKDSSKFELCSTLASFISTIEKVKNPTPNSSPWLQVLISTLVADIKNKLGIEQRQCILLLVSEVVEKFSVMCLLPPLTTDVKTVLLVTHLVCIEVRMILENCTWQQIQSKTSLLCSCYMLLENIISHMTTGQPMGFEEKQVLQVHSAMVGAFNGIIFFLDEISVEKNLKWVDPVVTATVRVLGAWLAEETTALKESVYKLLPFLVQLINLSVNPELVSDLPPVLLSVEHILQECDISHDQSNSLTDSDSQLKAITDKDSDQPDTAQEAKDNQQNNCADKLTKSVRFSDAGDNDLGKDKRKMMNNDNILQFLLPGLCHLSSEDEPRKILIENNIQDLLIRYFVSKWTSFIDDTDMATDDDREEVKDSLASLCGVFLNFAVTEPNFVSRDEKFHSLLNKLFTILPQIIYRQEDLVLTANFTTLGLMLLQHQNIDTDKSEERKKFISSCLSFFSQAFHVVEKKKGRPVLDLSEEYQKWWTDIAELWFLGVQALSACIKVYPDIPDVILQSGWLVNLVKMLLDVKGVGVDDDVKTVLLDLLITLSTQHKLSRNIITEKQGIEIARIYKSVELKNILSS</sequence>
<dbReference type="PANTHER" id="PTHR13109">
    <property type="entry name" value="NEUROCHONDRIN"/>
    <property type="match status" value="1"/>
</dbReference>
<evidence type="ECO:0000256" key="2">
    <source>
        <dbReference type="SAM" id="MobiDB-lite"/>
    </source>
</evidence>
<reference evidence="3 4" key="1">
    <citation type="submission" date="2024-01" db="EMBL/GenBank/DDBJ databases">
        <title>The genome of the rayed Mediterranean limpet Patella caerulea (Linnaeus, 1758).</title>
        <authorList>
            <person name="Anh-Thu Weber A."/>
            <person name="Halstead-Nussloch G."/>
        </authorList>
    </citation>
    <scope>NUCLEOTIDE SEQUENCE [LARGE SCALE GENOMIC DNA]</scope>
    <source>
        <strain evidence="3">AATW-2023a</strain>
        <tissue evidence="3">Whole specimen</tissue>
    </source>
</reference>
<evidence type="ECO:0008006" key="5">
    <source>
        <dbReference type="Google" id="ProtNLM"/>
    </source>
</evidence>
<name>A0AAN8JB36_PATCE</name>
<dbReference type="Proteomes" id="UP001347796">
    <property type="component" value="Unassembled WGS sequence"/>
</dbReference>
<dbReference type="InterPro" id="IPR011989">
    <property type="entry name" value="ARM-like"/>
</dbReference>
<dbReference type="EMBL" id="JAZGQO010000011">
    <property type="protein sequence ID" value="KAK6173590.1"/>
    <property type="molecule type" value="Genomic_DNA"/>
</dbReference>
<proteinExistence type="inferred from homology"/>
<dbReference type="GO" id="GO:0030425">
    <property type="term" value="C:dendrite"/>
    <property type="evidence" value="ECO:0007669"/>
    <property type="project" value="TreeGrafter"/>
</dbReference>
<evidence type="ECO:0000313" key="3">
    <source>
        <dbReference type="EMBL" id="KAK6173590.1"/>
    </source>
</evidence>
<dbReference type="GO" id="GO:0031175">
    <property type="term" value="P:neuron projection development"/>
    <property type="evidence" value="ECO:0007669"/>
    <property type="project" value="TreeGrafter"/>
</dbReference>
<dbReference type="AlphaFoldDB" id="A0AAN8JB36"/>
<comment type="similarity">
    <text evidence="1">Belongs to the neurochondrin family.</text>
</comment>
<keyword evidence="4" id="KW-1185">Reference proteome</keyword>
<dbReference type="Gene3D" id="1.25.10.10">
    <property type="entry name" value="Leucine-rich Repeat Variant"/>
    <property type="match status" value="1"/>
</dbReference>
<dbReference type="PANTHER" id="PTHR13109:SF7">
    <property type="entry name" value="NEUROCHONDRIN"/>
    <property type="match status" value="1"/>
</dbReference>
<organism evidence="3 4">
    <name type="scientific">Patella caerulea</name>
    <name type="common">Rayed Mediterranean limpet</name>
    <dbReference type="NCBI Taxonomy" id="87958"/>
    <lineage>
        <taxon>Eukaryota</taxon>
        <taxon>Metazoa</taxon>
        <taxon>Spiralia</taxon>
        <taxon>Lophotrochozoa</taxon>
        <taxon>Mollusca</taxon>
        <taxon>Gastropoda</taxon>
        <taxon>Patellogastropoda</taxon>
        <taxon>Patelloidea</taxon>
        <taxon>Patellidae</taxon>
        <taxon>Patella</taxon>
    </lineage>
</organism>
<comment type="caution">
    <text evidence="3">The sequence shown here is derived from an EMBL/GenBank/DDBJ whole genome shotgun (WGS) entry which is preliminary data.</text>
</comment>